<evidence type="ECO:0000259" key="6">
    <source>
        <dbReference type="Pfam" id="PF25973"/>
    </source>
</evidence>
<feature type="domain" description="CzcB-like alpha-helical hairpin" evidence="4">
    <location>
        <begin position="129"/>
        <end position="171"/>
    </location>
</feature>
<evidence type="ECO:0000256" key="1">
    <source>
        <dbReference type="ARBA" id="ARBA00009477"/>
    </source>
</evidence>
<dbReference type="GO" id="GO:0030288">
    <property type="term" value="C:outer membrane-bounded periplasmic space"/>
    <property type="evidence" value="ECO:0007669"/>
    <property type="project" value="TreeGrafter"/>
</dbReference>
<evidence type="ECO:0000259" key="4">
    <source>
        <dbReference type="Pfam" id="PF25893"/>
    </source>
</evidence>
<dbReference type="InterPro" id="IPR058648">
    <property type="entry name" value="HH_CzcB-like"/>
</dbReference>
<dbReference type="AlphaFoldDB" id="A0A9D1F083"/>
<dbReference type="Pfam" id="PF25975">
    <property type="entry name" value="CzcB_C"/>
    <property type="match status" value="1"/>
</dbReference>
<organism evidence="8 9">
    <name type="scientific">Candidatus Scatousia excrementigallinarum</name>
    <dbReference type="NCBI Taxonomy" id="2840935"/>
    <lineage>
        <taxon>Bacteria</taxon>
        <taxon>Candidatus Scatousia</taxon>
    </lineage>
</organism>
<reference evidence="8" key="2">
    <citation type="journal article" date="2021" name="PeerJ">
        <title>Extensive microbial diversity within the chicken gut microbiome revealed by metagenomics and culture.</title>
        <authorList>
            <person name="Gilroy R."/>
            <person name="Ravi A."/>
            <person name="Getino M."/>
            <person name="Pursley I."/>
            <person name="Horton D.L."/>
            <person name="Alikhan N.F."/>
            <person name="Baker D."/>
            <person name="Gharbi K."/>
            <person name="Hall N."/>
            <person name="Watson M."/>
            <person name="Adriaenssens E.M."/>
            <person name="Foster-Nyarko E."/>
            <person name="Jarju S."/>
            <person name="Secka A."/>
            <person name="Antonio M."/>
            <person name="Oren A."/>
            <person name="Chaudhuri R.R."/>
            <person name="La Ragione R."/>
            <person name="Hildebrand F."/>
            <person name="Pallen M.J."/>
        </authorList>
    </citation>
    <scope>NUCLEOTIDE SEQUENCE</scope>
    <source>
        <strain evidence="8">6276</strain>
    </source>
</reference>
<dbReference type="GO" id="GO:0046914">
    <property type="term" value="F:transition metal ion binding"/>
    <property type="evidence" value="ECO:0007669"/>
    <property type="project" value="TreeGrafter"/>
</dbReference>
<dbReference type="Gene3D" id="2.40.50.100">
    <property type="match status" value="1"/>
</dbReference>
<dbReference type="Proteomes" id="UP000823928">
    <property type="component" value="Unassembled WGS sequence"/>
</dbReference>
<evidence type="ECO:0000259" key="7">
    <source>
        <dbReference type="Pfam" id="PF25975"/>
    </source>
</evidence>
<feature type="chain" id="PRO_5038520450" evidence="3">
    <location>
        <begin position="21"/>
        <end position="395"/>
    </location>
</feature>
<dbReference type="Pfam" id="PF25893">
    <property type="entry name" value="HH_CzcB"/>
    <property type="match status" value="1"/>
</dbReference>
<comment type="similarity">
    <text evidence="1">Belongs to the membrane fusion protein (MFP) (TC 8.A.1) family.</text>
</comment>
<dbReference type="Gene3D" id="2.40.420.20">
    <property type="match status" value="1"/>
</dbReference>
<dbReference type="Gene3D" id="2.40.30.170">
    <property type="match status" value="1"/>
</dbReference>
<dbReference type="FunFam" id="2.40.30.170:FF:000010">
    <property type="entry name" value="Efflux RND transporter periplasmic adaptor subunit"/>
    <property type="match status" value="1"/>
</dbReference>
<dbReference type="Pfam" id="PF25954">
    <property type="entry name" value="Beta-barrel_RND_2"/>
    <property type="match status" value="1"/>
</dbReference>
<dbReference type="PANTHER" id="PTHR30097:SF4">
    <property type="entry name" value="SLR6042 PROTEIN"/>
    <property type="match status" value="1"/>
</dbReference>
<dbReference type="InterPro" id="IPR051909">
    <property type="entry name" value="MFP_Cation_Efflux"/>
</dbReference>
<accession>A0A9D1F083</accession>
<evidence type="ECO:0000259" key="5">
    <source>
        <dbReference type="Pfam" id="PF25954"/>
    </source>
</evidence>
<dbReference type="GO" id="GO:0015679">
    <property type="term" value="P:plasma membrane copper ion transport"/>
    <property type="evidence" value="ECO:0007669"/>
    <property type="project" value="TreeGrafter"/>
</dbReference>
<feature type="domain" description="CusB-like beta-barrel" evidence="5">
    <location>
        <begin position="243"/>
        <end position="316"/>
    </location>
</feature>
<dbReference type="PROSITE" id="PS51257">
    <property type="entry name" value="PROKAR_LIPOPROTEIN"/>
    <property type="match status" value="1"/>
</dbReference>
<evidence type="ECO:0000256" key="3">
    <source>
        <dbReference type="SAM" id="SignalP"/>
    </source>
</evidence>
<dbReference type="EMBL" id="DVIU01000217">
    <property type="protein sequence ID" value="HIS37166.1"/>
    <property type="molecule type" value="Genomic_DNA"/>
</dbReference>
<evidence type="ECO:0000256" key="2">
    <source>
        <dbReference type="ARBA" id="ARBA00022448"/>
    </source>
</evidence>
<dbReference type="Gene3D" id="1.10.287.470">
    <property type="entry name" value="Helix hairpin bin"/>
    <property type="match status" value="1"/>
</dbReference>
<evidence type="ECO:0000313" key="8">
    <source>
        <dbReference type="EMBL" id="HIS37166.1"/>
    </source>
</evidence>
<proteinExistence type="inferred from homology"/>
<dbReference type="InterPro" id="IPR058649">
    <property type="entry name" value="CzcB_C"/>
</dbReference>
<protein>
    <submittedName>
        <fullName evidence="8">Efflux RND transporter periplasmic adaptor subunit</fullName>
    </submittedName>
</protein>
<dbReference type="SUPFAM" id="SSF111369">
    <property type="entry name" value="HlyD-like secretion proteins"/>
    <property type="match status" value="2"/>
</dbReference>
<dbReference type="PANTHER" id="PTHR30097">
    <property type="entry name" value="CATION EFFLUX SYSTEM PROTEIN CUSB"/>
    <property type="match status" value="1"/>
</dbReference>
<keyword evidence="2" id="KW-0813">Transport</keyword>
<comment type="caution">
    <text evidence="8">The sequence shown here is derived from an EMBL/GenBank/DDBJ whole genome shotgun (WGS) entry which is preliminary data.</text>
</comment>
<dbReference type="InterPro" id="IPR058792">
    <property type="entry name" value="Beta-barrel_RND_2"/>
</dbReference>
<dbReference type="GO" id="GO:0060003">
    <property type="term" value="P:copper ion export"/>
    <property type="evidence" value="ECO:0007669"/>
    <property type="project" value="TreeGrafter"/>
</dbReference>
<evidence type="ECO:0000313" key="9">
    <source>
        <dbReference type="Proteomes" id="UP000823928"/>
    </source>
</evidence>
<keyword evidence="3" id="KW-0732">Signal</keyword>
<gene>
    <name evidence="8" type="ORF">IAC10_11160</name>
</gene>
<feature type="domain" description="CzcB-like C-terminal circularly permuted SH3-like" evidence="7">
    <location>
        <begin position="324"/>
        <end position="383"/>
    </location>
</feature>
<dbReference type="InterPro" id="IPR058647">
    <property type="entry name" value="BSH_CzcB-like"/>
</dbReference>
<dbReference type="Pfam" id="PF25973">
    <property type="entry name" value="BSH_CzcB"/>
    <property type="match status" value="1"/>
</dbReference>
<name>A0A9D1F083_9BACT</name>
<sequence length="395" mass="44151">MKILKSILIITLSAVLTGCASKNTAQHTNKLLTLTDAQESNAKIETSPLQEMDIELQITIPAQFKARNQSIERVYSPVDGKITEVYVEPGAVLKIGQPVVQIKSDEISQIQLEFLEKILEIDAGVNELKAQFELSRQNYNREKTLYNEKISSRAEYETANAQMKKDKANLDALYLKRSSLINVYKQRLAVYGGSIDGVLRTKQIYPYVTLRANKNGILLERKVNPGEIVEKNRELFNLADLSTIWLVGYAFEKDSSALHVGESVTGTLEEASGTINGVLSYVSPILDSTTKTLEVRADIPNKDFKIKPNMYAEMFVNTGIVHVLAIPNDAVEKYGDYDFAYVKTAPHTYEERKVKTGRKNDQFTEIISGVNAGEEVVTRGSFELLGESIKKQEAE</sequence>
<reference evidence="8" key="1">
    <citation type="submission" date="2020-10" db="EMBL/GenBank/DDBJ databases">
        <authorList>
            <person name="Gilroy R."/>
        </authorList>
    </citation>
    <scope>NUCLEOTIDE SEQUENCE</scope>
    <source>
        <strain evidence="8">6276</strain>
    </source>
</reference>
<feature type="signal peptide" evidence="3">
    <location>
        <begin position="1"/>
        <end position="20"/>
    </location>
</feature>
<feature type="domain" description="CzcB-like barrel-sandwich hybrid" evidence="6">
    <location>
        <begin position="72"/>
        <end position="240"/>
    </location>
</feature>